<dbReference type="Pfam" id="PF13702">
    <property type="entry name" value="Lysozyme_like"/>
    <property type="match status" value="1"/>
</dbReference>
<dbReference type="CDD" id="cd16891">
    <property type="entry name" value="CwlT-like"/>
    <property type="match status" value="1"/>
</dbReference>
<name>A0A7X6N2W6_9STRE</name>
<organism evidence="3 4">
    <name type="scientific">Streptococcus ovuberis</name>
    <dbReference type="NCBI Taxonomy" id="1936207"/>
    <lineage>
        <taxon>Bacteria</taxon>
        <taxon>Bacillati</taxon>
        <taxon>Bacillota</taxon>
        <taxon>Bacilli</taxon>
        <taxon>Lactobacillales</taxon>
        <taxon>Streptococcaceae</taxon>
        <taxon>Streptococcus</taxon>
    </lineage>
</organism>
<keyword evidence="4" id="KW-1185">Reference proteome</keyword>
<evidence type="ECO:0000256" key="1">
    <source>
        <dbReference type="ARBA" id="ARBA00004241"/>
    </source>
</evidence>
<accession>A0A7X6N2W6</accession>
<dbReference type="SUPFAM" id="SSF53955">
    <property type="entry name" value="Lysozyme-like"/>
    <property type="match status" value="1"/>
</dbReference>
<evidence type="ECO:0000313" key="4">
    <source>
        <dbReference type="Proteomes" id="UP000522720"/>
    </source>
</evidence>
<dbReference type="RefSeq" id="WP_168549888.1">
    <property type="nucleotide sequence ID" value="NZ_JAAXPR010000024.1"/>
</dbReference>
<comment type="subcellular location">
    <subcellularLocation>
        <location evidence="1">Cell surface</location>
    </subcellularLocation>
</comment>
<evidence type="ECO:0000259" key="2">
    <source>
        <dbReference type="Pfam" id="PF13702"/>
    </source>
</evidence>
<feature type="domain" description="CwlT-like lysozyme" evidence="2">
    <location>
        <begin position="29"/>
        <end position="190"/>
    </location>
</feature>
<dbReference type="InterPro" id="IPR023346">
    <property type="entry name" value="Lysozyme-like_dom_sf"/>
</dbReference>
<protein>
    <submittedName>
        <fullName evidence="3">Lysozyme family protein</fullName>
    </submittedName>
</protein>
<reference evidence="3 4" key="1">
    <citation type="submission" date="2020-04" db="EMBL/GenBank/DDBJ databases">
        <title>MicrobeNet Type strains.</title>
        <authorList>
            <person name="Nicholson A.C."/>
        </authorList>
    </citation>
    <scope>NUCLEOTIDE SEQUENCE [LARGE SCALE GENOMIC DNA]</scope>
    <source>
        <strain evidence="3 4">CCUG 69612</strain>
    </source>
</reference>
<evidence type="ECO:0000313" key="3">
    <source>
        <dbReference type="EMBL" id="NKZ21157.1"/>
    </source>
</evidence>
<dbReference type="InterPro" id="IPR047194">
    <property type="entry name" value="CwlT-like_lysozyme"/>
</dbReference>
<dbReference type="AlphaFoldDB" id="A0A7X6N2W6"/>
<dbReference type="Gene3D" id="1.10.530.10">
    <property type="match status" value="1"/>
</dbReference>
<dbReference type="Proteomes" id="UP000522720">
    <property type="component" value="Unassembled WGS sequence"/>
</dbReference>
<comment type="caution">
    <text evidence="3">The sequence shown here is derived from an EMBL/GenBank/DDBJ whole genome shotgun (WGS) entry which is preliminary data.</text>
</comment>
<dbReference type="GO" id="GO:0009986">
    <property type="term" value="C:cell surface"/>
    <property type="evidence" value="ECO:0007669"/>
    <property type="project" value="UniProtKB-SubCell"/>
</dbReference>
<gene>
    <name evidence="3" type="ORF">HF992_10010</name>
</gene>
<dbReference type="EMBL" id="JAAXPR010000024">
    <property type="protein sequence ID" value="NKZ21157.1"/>
    <property type="molecule type" value="Genomic_DNA"/>
</dbReference>
<proteinExistence type="predicted"/>
<sequence length="200" mass="22482">MFKKIRRLILLVLLLVIGFKAYEIRQDVKHVMTYEPLVVEVLTEMGSQADPQLILAMIYTETKGKTDDVMQSSESLTGTANTITDSKSSIRQGVEVLAKHIAYAEELGLDQWTAVQAYNFGSSYIDYVKQNGGQNLIKVAKAYSRDVVAPSLGNTTGQTYSYHHPVALLHGGELYVNGGNIYYSRQVRINQYLMTIMTWF</sequence>